<feature type="transmembrane region" description="Helical" evidence="1">
    <location>
        <begin position="279"/>
        <end position="305"/>
    </location>
</feature>
<dbReference type="AlphaFoldDB" id="A0A814V183"/>
<feature type="transmembrane region" description="Helical" evidence="1">
    <location>
        <begin position="361"/>
        <end position="379"/>
    </location>
</feature>
<comment type="caution">
    <text evidence="2">The sequence shown here is derived from an EMBL/GenBank/DDBJ whole genome shotgun (WGS) entry which is preliminary data.</text>
</comment>
<keyword evidence="1" id="KW-0812">Transmembrane</keyword>
<evidence type="ECO:0000256" key="1">
    <source>
        <dbReference type="SAM" id="Phobius"/>
    </source>
</evidence>
<dbReference type="Proteomes" id="UP000681722">
    <property type="component" value="Unassembled WGS sequence"/>
</dbReference>
<reference evidence="2" key="1">
    <citation type="submission" date="2021-02" db="EMBL/GenBank/DDBJ databases">
        <authorList>
            <person name="Nowell W R."/>
        </authorList>
    </citation>
    <scope>NUCLEOTIDE SEQUENCE</scope>
</reference>
<sequence>MSPVYHQLCLSEFVQPNWVNSGGINWIRSGDDISAQADFRWWASAVFKMLSMFCEFSQQAIGIGLADFYSTTYLTPKLQSIPIFESETNENINLFIAMTRNTFQRSMNIIRNLTQSDAIQSGLLTNYYLLIDSFTDNGITKISIDSYNQHYGTCSCRKLPTCTSPATIYNISGTQMANVIFQPRGLLVGCYVLEALLQSNLACMYDQLCVNTLQSYISTINTRALNTSAFSRYHPNSTLNEILALLMVEDWNSNVSFPSYYKQCAPQECTYTYSAQNNVVYIVTTIIGLLGGLTKVLQVIIPSIVKFVREKKRPIEEVADNNFGKVYQKVKQYVKTFNIIKSYPPPTDPHGIRNQLISTRLFVVCLLALLFVLTVYTALIDVTVTQTVALPSLEQYEKLYENYPLALSCQCKTISVDYSEIMSFDPTFHQYCTSDFVSENWINYSNSHGHVLFNTYDYRWTGPVFFQFLRGLCQLSHVMINDDLAVFNSSQYITATVQLKHLFNDQTQSLIDNFILTTTQTFLQSMNIVKYINDANLLVSGLGTNFYLGFSPRGKVFWNSTQFYSDFPGNNCSCFYSNDCLMPSAVYNGSVYNLTEVFVMPGIELGCLISSSTIQSNLECFYNQSCIDISKTFMQSIYSLNVTAMNSSASSRYHPNSTLNEILALLMVEDWNSNASFPSYYKQCAPQECTYTYSAQNSVVYIATTIIGLLGGLTKVLQVIIPSIVKFVREKKRPIEEVAAYQIENFIGGDGEKLKKRFPPLSATA</sequence>
<feature type="transmembrane region" description="Helical" evidence="1">
    <location>
        <begin position="699"/>
        <end position="725"/>
    </location>
</feature>
<proteinExistence type="predicted"/>
<keyword evidence="1" id="KW-1133">Transmembrane helix</keyword>
<protein>
    <submittedName>
        <fullName evidence="2">Uncharacterized protein</fullName>
    </submittedName>
</protein>
<evidence type="ECO:0000313" key="3">
    <source>
        <dbReference type="EMBL" id="CAF3945508.1"/>
    </source>
</evidence>
<organism evidence="2 4">
    <name type="scientific">Didymodactylos carnosus</name>
    <dbReference type="NCBI Taxonomy" id="1234261"/>
    <lineage>
        <taxon>Eukaryota</taxon>
        <taxon>Metazoa</taxon>
        <taxon>Spiralia</taxon>
        <taxon>Gnathifera</taxon>
        <taxon>Rotifera</taxon>
        <taxon>Eurotatoria</taxon>
        <taxon>Bdelloidea</taxon>
        <taxon>Philodinida</taxon>
        <taxon>Philodinidae</taxon>
        <taxon>Didymodactylos</taxon>
    </lineage>
</organism>
<dbReference type="EMBL" id="CAJNOQ010007863">
    <property type="protein sequence ID" value="CAF1181194.1"/>
    <property type="molecule type" value="Genomic_DNA"/>
</dbReference>
<evidence type="ECO:0000313" key="2">
    <source>
        <dbReference type="EMBL" id="CAF1181194.1"/>
    </source>
</evidence>
<dbReference type="OrthoDB" id="10043120at2759"/>
<name>A0A814V183_9BILA</name>
<dbReference type="EMBL" id="CAJOBC010007864">
    <property type="protein sequence ID" value="CAF3945508.1"/>
    <property type="molecule type" value="Genomic_DNA"/>
</dbReference>
<accession>A0A814V183</accession>
<dbReference type="Proteomes" id="UP000663829">
    <property type="component" value="Unassembled WGS sequence"/>
</dbReference>
<gene>
    <name evidence="2" type="ORF">GPM918_LOCUS22711</name>
    <name evidence="3" type="ORF">SRO942_LOCUS22710</name>
</gene>
<keyword evidence="1" id="KW-0472">Membrane</keyword>
<evidence type="ECO:0000313" key="4">
    <source>
        <dbReference type="Proteomes" id="UP000663829"/>
    </source>
</evidence>
<keyword evidence="4" id="KW-1185">Reference proteome</keyword>